<dbReference type="VEuPathDB" id="FungiDB:RhiirFUN_001874"/>
<evidence type="ECO:0000313" key="2">
    <source>
        <dbReference type="EMBL" id="POG74680.1"/>
    </source>
</evidence>
<dbReference type="Proteomes" id="UP000018888">
    <property type="component" value="Unassembled WGS sequence"/>
</dbReference>
<evidence type="ECO:0000256" key="1">
    <source>
        <dbReference type="SAM" id="MobiDB-lite"/>
    </source>
</evidence>
<comment type="caution">
    <text evidence="2">The sequence shown here is derived from an EMBL/GenBank/DDBJ whole genome shotgun (WGS) entry which is preliminary data.</text>
</comment>
<feature type="compositionally biased region" description="Polar residues" evidence="1">
    <location>
        <begin position="72"/>
        <end position="91"/>
    </location>
</feature>
<keyword evidence="3" id="KW-1185">Reference proteome</keyword>
<reference evidence="2 3" key="1">
    <citation type="journal article" date="2013" name="Proc. Natl. Acad. Sci. U.S.A.">
        <title>Genome of an arbuscular mycorrhizal fungus provides insight into the oldest plant symbiosis.</title>
        <authorList>
            <person name="Tisserant E."/>
            <person name="Malbreil M."/>
            <person name="Kuo A."/>
            <person name="Kohler A."/>
            <person name="Symeonidi A."/>
            <person name="Balestrini R."/>
            <person name="Charron P."/>
            <person name="Duensing N."/>
            <person name="Frei Dit Frey N."/>
            <person name="Gianinazzi-Pearson V."/>
            <person name="Gilbert L.B."/>
            <person name="Handa Y."/>
            <person name="Herr J.R."/>
            <person name="Hijri M."/>
            <person name="Koul R."/>
            <person name="Kawaguchi M."/>
            <person name="Krajinski F."/>
            <person name="Lammers P.J."/>
            <person name="Masclaux F.G."/>
            <person name="Murat C."/>
            <person name="Morin E."/>
            <person name="Ndikumana S."/>
            <person name="Pagni M."/>
            <person name="Petitpierre D."/>
            <person name="Requena N."/>
            <person name="Rosikiewicz P."/>
            <person name="Riley R."/>
            <person name="Saito K."/>
            <person name="San Clemente H."/>
            <person name="Shapiro H."/>
            <person name="van Tuinen D."/>
            <person name="Becard G."/>
            <person name="Bonfante P."/>
            <person name="Paszkowski U."/>
            <person name="Shachar-Hill Y.Y."/>
            <person name="Tuskan G.A."/>
            <person name="Young P.W."/>
            <person name="Sanders I.R."/>
            <person name="Henrissat B."/>
            <person name="Rensing S.A."/>
            <person name="Grigoriev I.V."/>
            <person name="Corradi N."/>
            <person name="Roux C."/>
            <person name="Martin F."/>
        </authorList>
    </citation>
    <scope>NUCLEOTIDE SEQUENCE [LARGE SCALE GENOMIC DNA]</scope>
    <source>
        <strain evidence="2 3">DAOM 197198</strain>
    </source>
</reference>
<proteinExistence type="predicted"/>
<sequence length="106" mass="12280">MKFSESLQIDISQLKNNNSFELKNSDDSYEKNDNIKMESSEFLQINTLQLKIDNNNFPEQDNSDDSYEKNDNTISRNSSESLQIDIFQSNTNKDDQDSNSKGKEKI</sequence>
<protein>
    <submittedName>
        <fullName evidence="2">Uncharacterized protein</fullName>
    </submittedName>
</protein>
<dbReference type="AlphaFoldDB" id="A0A2P4QAL3"/>
<dbReference type="EMBL" id="AUPC02000069">
    <property type="protein sequence ID" value="POG74680.1"/>
    <property type="molecule type" value="Genomic_DNA"/>
</dbReference>
<gene>
    <name evidence="2" type="ORF">GLOIN_2v1839191</name>
</gene>
<feature type="compositionally biased region" description="Basic and acidic residues" evidence="1">
    <location>
        <begin position="92"/>
        <end position="106"/>
    </location>
</feature>
<reference evidence="2 3" key="2">
    <citation type="journal article" date="2018" name="New Phytol.">
        <title>High intraspecific genome diversity in the model arbuscular mycorrhizal symbiont Rhizophagus irregularis.</title>
        <authorList>
            <person name="Chen E.C.H."/>
            <person name="Morin E."/>
            <person name="Beaudet D."/>
            <person name="Noel J."/>
            <person name="Yildirir G."/>
            <person name="Ndikumana S."/>
            <person name="Charron P."/>
            <person name="St-Onge C."/>
            <person name="Giorgi J."/>
            <person name="Kruger M."/>
            <person name="Marton T."/>
            <person name="Ropars J."/>
            <person name="Grigoriev I.V."/>
            <person name="Hainaut M."/>
            <person name="Henrissat B."/>
            <person name="Roux C."/>
            <person name="Martin F."/>
            <person name="Corradi N."/>
        </authorList>
    </citation>
    <scope>NUCLEOTIDE SEQUENCE [LARGE SCALE GENOMIC DNA]</scope>
    <source>
        <strain evidence="2 3">DAOM 197198</strain>
    </source>
</reference>
<accession>A0A2P4QAL3</accession>
<organism evidence="2 3">
    <name type="scientific">Rhizophagus irregularis (strain DAOM 181602 / DAOM 197198 / MUCL 43194)</name>
    <name type="common">Arbuscular mycorrhizal fungus</name>
    <name type="synonym">Glomus intraradices</name>
    <dbReference type="NCBI Taxonomy" id="747089"/>
    <lineage>
        <taxon>Eukaryota</taxon>
        <taxon>Fungi</taxon>
        <taxon>Fungi incertae sedis</taxon>
        <taxon>Mucoromycota</taxon>
        <taxon>Glomeromycotina</taxon>
        <taxon>Glomeromycetes</taxon>
        <taxon>Glomerales</taxon>
        <taxon>Glomeraceae</taxon>
        <taxon>Rhizophagus</taxon>
    </lineage>
</organism>
<evidence type="ECO:0000313" key="3">
    <source>
        <dbReference type="Proteomes" id="UP000018888"/>
    </source>
</evidence>
<feature type="region of interest" description="Disordered" evidence="1">
    <location>
        <begin position="53"/>
        <end position="106"/>
    </location>
</feature>
<name>A0A2P4QAL3_RHIID</name>